<dbReference type="PROSITE" id="PS51635">
    <property type="entry name" value="PNPLA"/>
    <property type="match status" value="1"/>
</dbReference>
<dbReference type="EMBL" id="MU865923">
    <property type="protein sequence ID" value="KAK4452580.1"/>
    <property type="molecule type" value="Genomic_DNA"/>
</dbReference>
<evidence type="ECO:0000313" key="6">
    <source>
        <dbReference type="EMBL" id="KAK4452580.1"/>
    </source>
</evidence>
<dbReference type="GO" id="GO:0047499">
    <property type="term" value="F:calcium-independent phospholipase A2 activity"/>
    <property type="evidence" value="ECO:0007669"/>
    <property type="project" value="TreeGrafter"/>
</dbReference>
<dbReference type="Pfam" id="PF01734">
    <property type="entry name" value="Patatin"/>
    <property type="match status" value="1"/>
</dbReference>
<evidence type="ECO:0000259" key="5">
    <source>
        <dbReference type="PROSITE" id="PS51635"/>
    </source>
</evidence>
<feature type="active site" description="Nucleophile" evidence="4">
    <location>
        <position position="66"/>
    </location>
</feature>
<keyword evidence="6" id="KW-0808">Transferase</keyword>
<evidence type="ECO:0000256" key="2">
    <source>
        <dbReference type="ARBA" id="ARBA00022963"/>
    </source>
</evidence>
<proteinExistence type="predicted"/>
<dbReference type="GO" id="GO:0046486">
    <property type="term" value="P:glycerolipid metabolic process"/>
    <property type="evidence" value="ECO:0007669"/>
    <property type="project" value="UniProtKB-ARBA"/>
</dbReference>
<dbReference type="GO" id="GO:0019369">
    <property type="term" value="P:arachidonate metabolic process"/>
    <property type="evidence" value="ECO:0007669"/>
    <property type="project" value="TreeGrafter"/>
</dbReference>
<accession>A0AAV9GY17</accession>
<dbReference type="GO" id="GO:0016042">
    <property type="term" value="P:lipid catabolic process"/>
    <property type="evidence" value="ECO:0007669"/>
    <property type="project" value="UniProtKB-UniRule"/>
</dbReference>
<dbReference type="PANTHER" id="PTHR24185">
    <property type="entry name" value="CALCIUM-INDEPENDENT PHOSPHOLIPASE A2-GAMMA"/>
    <property type="match status" value="1"/>
</dbReference>
<feature type="active site" description="Proton acceptor" evidence="4">
    <location>
        <position position="209"/>
    </location>
</feature>
<dbReference type="AlphaFoldDB" id="A0AAV9GY17"/>
<gene>
    <name evidence="6" type="ORF">QBC34DRAFT_345571</name>
</gene>
<evidence type="ECO:0000256" key="1">
    <source>
        <dbReference type="ARBA" id="ARBA00022801"/>
    </source>
</evidence>
<keyword evidence="3 4" id="KW-0443">Lipid metabolism</keyword>
<dbReference type="GO" id="GO:0016740">
    <property type="term" value="F:transferase activity"/>
    <property type="evidence" value="ECO:0007669"/>
    <property type="project" value="UniProtKB-KW"/>
</dbReference>
<protein>
    <submittedName>
        <fullName evidence="6">Acyl transferase/acyl hydrolase/lysophospholipase</fullName>
    </submittedName>
</protein>
<evidence type="ECO:0000256" key="3">
    <source>
        <dbReference type="ARBA" id="ARBA00023098"/>
    </source>
</evidence>
<dbReference type="Proteomes" id="UP001321760">
    <property type="component" value="Unassembled WGS sequence"/>
</dbReference>
<evidence type="ECO:0000256" key="4">
    <source>
        <dbReference type="PROSITE-ProRule" id="PRU01161"/>
    </source>
</evidence>
<name>A0AAV9GY17_9PEZI</name>
<comment type="caution">
    <text evidence="6">The sequence shown here is derived from an EMBL/GenBank/DDBJ whole genome shotgun (WGS) entry which is preliminary data.</text>
</comment>
<sequence length="347" mass="37965">MAASTPARVQQANPAQTGRELNLLCFDGGGVRGLSSLYILKHLMEMIDVDNPPRPCEYFDMIAGTSTGGLIAIMLGRLGMSVAECIDAYEKLLPSIFTKEHHRLKINGKFQGRFNHKALEKGVKDLLRDRGMSEDALMLDNRTGEGSCKTFVCATSSAVSRTVILSSYVNRLRGRDLADIAQIWQVARATSAATSFFDPVKIGHEEFVDGATPANNPVMELWAEASQVVGAGDDWKLESNLSCLVSIGTGVPPLGEFGDDPLAVSARLRQIATDSEKTARNFEALHGALCKTRQYFRFNVMNGLQNVKLEDEAKLPLIKSATRDYTVTRVVQGEMRECSEKLSSTRG</sequence>
<feature type="short sequence motif" description="GXGXXG" evidence="4">
    <location>
        <begin position="28"/>
        <end position="33"/>
    </location>
</feature>
<reference evidence="6" key="1">
    <citation type="journal article" date="2023" name="Mol. Phylogenet. Evol.">
        <title>Genome-scale phylogeny and comparative genomics of the fungal order Sordariales.</title>
        <authorList>
            <person name="Hensen N."/>
            <person name="Bonometti L."/>
            <person name="Westerberg I."/>
            <person name="Brannstrom I.O."/>
            <person name="Guillou S."/>
            <person name="Cros-Aarteil S."/>
            <person name="Calhoun S."/>
            <person name="Haridas S."/>
            <person name="Kuo A."/>
            <person name="Mondo S."/>
            <person name="Pangilinan J."/>
            <person name="Riley R."/>
            <person name="LaButti K."/>
            <person name="Andreopoulos B."/>
            <person name="Lipzen A."/>
            <person name="Chen C."/>
            <person name="Yan M."/>
            <person name="Daum C."/>
            <person name="Ng V."/>
            <person name="Clum A."/>
            <person name="Steindorff A."/>
            <person name="Ohm R.A."/>
            <person name="Martin F."/>
            <person name="Silar P."/>
            <person name="Natvig D.O."/>
            <person name="Lalanne C."/>
            <person name="Gautier V."/>
            <person name="Ament-Velasquez S.L."/>
            <person name="Kruys A."/>
            <person name="Hutchinson M.I."/>
            <person name="Powell A.J."/>
            <person name="Barry K."/>
            <person name="Miller A.N."/>
            <person name="Grigoriev I.V."/>
            <person name="Debuchy R."/>
            <person name="Gladieux P."/>
            <person name="Hiltunen Thoren M."/>
            <person name="Johannesson H."/>
        </authorList>
    </citation>
    <scope>NUCLEOTIDE SEQUENCE</scope>
    <source>
        <strain evidence="6">PSN243</strain>
    </source>
</reference>
<feature type="domain" description="PNPLA" evidence="5">
    <location>
        <begin position="24"/>
        <end position="222"/>
    </location>
</feature>
<dbReference type="CDD" id="cd07216">
    <property type="entry name" value="Pat17_PNPLA8_PNPLA9_like3"/>
    <property type="match status" value="1"/>
</dbReference>
<evidence type="ECO:0000313" key="7">
    <source>
        <dbReference type="Proteomes" id="UP001321760"/>
    </source>
</evidence>
<keyword evidence="2 4" id="KW-0442">Lipid degradation</keyword>
<dbReference type="PANTHER" id="PTHR24185:SF1">
    <property type="entry name" value="CALCIUM-INDEPENDENT PHOSPHOLIPASE A2-GAMMA"/>
    <property type="match status" value="1"/>
</dbReference>
<keyword evidence="7" id="KW-1185">Reference proteome</keyword>
<dbReference type="InterPro" id="IPR016035">
    <property type="entry name" value="Acyl_Trfase/lysoPLipase"/>
</dbReference>
<keyword evidence="1 4" id="KW-0378">Hydrolase</keyword>
<feature type="short sequence motif" description="GXSXG" evidence="4">
    <location>
        <begin position="64"/>
        <end position="68"/>
    </location>
</feature>
<organism evidence="6 7">
    <name type="scientific">Podospora aff. communis PSN243</name>
    <dbReference type="NCBI Taxonomy" id="3040156"/>
    <lineage>
        <taxon>Eukaryota</taxon>
        <taxon>Fungi</taxon>
        <taxon>Dikarya</taxon>
        <taxon>Ascomycota</taxon>
        <taxon>Pezizomycotina</taxon>
        <taxon>Sordariomycetes</taxon>
        <taxon>Sordariomycetidae</taxon>
        <taxon>Sordariales</taxon>
        <taxon>Podosporaceae</taxon>
        <taxon>Podospora</taxon>
    </lineage>
</organism>
<dbReference type="InterPro" id="IPR002641">
    <property type="entry name" value="PNPLA_dom"/>
</dbReference>
<reference evidence="6" key="2">
    <citation type="submission" date="2023-05" db="EMBL/GenBank/DDBJ databases">
        <authorList>
            <consortium name="Lawrence Berkeley National Laboratory"/>
            <person name="Steindorff A."/>
            <person name="Hensen N."/>
            <person name="Bonometti L."/>
            <person name="Westerberg I."/>
            <person name="Brannstrom I.O."/>
            <person name="Guillou S."/>
            <person name="Cros-Aarteil S."/>
            <person name="Calhoun S."/>
            <person name="Haridas S."/>
            <person name="Kuo A."/>
            <person name="Mondo S."/>
            <person name="Pangilinan J."/>
            <person name="Riley R."/>
            <person name="Labutti K."/>
            <person name="Andreopoulos B."/>
            <person name="Lipzen A."/>
            <person name="Chen C."/>
            <person name="Yanf M."/>
            <person name="Daum C."/>
            <person name="Ng V."/>
            <person name="Clum A."/>
            <person name="Ohm R."/>
            <person name="Martin F."/>
            <person name="Silar P."/>
            <person name="Natvig D."/>
            <person name="Lalanne C."/>
            <person name="Gautier V."/>
            <person name="Ament-Velasquez S.L."/>
            <person name="Kruys A."/>
            <person name="Hutchinson M.I."/>
            <person name="Powell A.J."/>
            <person name="Barry K."/>
            <person name="Miller A.N."/>
            <person name="Grigoriev I.V."/>
            <person name="Debuchy R."/>
            <person name="Gladieux P."/>
            <person name="Thoren M.H."/>
            <person name="Johannesson H."/>
        </authorList>
    </citation>
    <scope>NUCLEOTIDE SEQUENCE</scope>
    <source>
        <strain evidence="6">PSN243</strain>
    </source>
</reference>
<dbReference type="SUPFAM" id="SSF52151">
    <property type="entry name" value="FabD/lysophospholipase-like"/>
    <property type="match status" value="1"/>
</dbReference>
<dbReference type="Gene3D" id="3.40.1090.10">
    <property type="entry name" value="Cytosolic phospholipase A2 catalytic domain"/>
    <property type="match status" value="1"/>
</dbReference>
<dbReference type="GO" id="GO:0016020">
    <property type="term" value="C:membrane"/>
    <property type="evidence" value="ECO:0007669"/>
    <property type="project" value="TreeGrafter"/>
</dbReference>
<feature type="short sequence motif" description="DGA/G" evidence="4">
    <location>
        <begin position="209"/>
        <end position="211"/>
    </location>
</feature>